<dbReference type="EMBL" id="PJNH01000003">
    <property type="protein sequence ID" value="PKR77180.1"/>
    <property type="molecule type" value="Genomic_DNA"/>
</dbReference>
<name>A0A2I0QSU4_9BACI</name>
<dbReference type="InterPro" id="IPR027417">
    <property type="entry name" value="P-loop_NTPase"/>
</dbReference>
<feature type="domain" description="ABC transporter" evidence="5">
    <location>
        <begin position="9"/>
        <end position="259"/>
    </location>
</feature>
<evidence type="ECO:0000256" key="2">
    <source>
        <dbReference type="ARBA" id="ARBA00022448"/>
    </source>
</evidence>
<evidence type="ECO:0000256" key="1">
    <source>
        <dbReference type="ARBA" id="ARBA00005417"/>
    </source>
</evidence>
<organism evidence="6 7">
    <name type="scientific">Halalkalibacillus sediminis</name>
    <dbReference type="NCBI Taxonomy" id="2018042"/>
    <lineage>
        <taxon>Bacteria</taxon>
        <taxon>Bacillati</taxon>
        <taxon>Bacillota</taxon>
        <taxon>Bacilli</taxon>
        <taxon>Bacillales</taxon>
        <taxon>Bacillaceae</taxon>
        <taxon>Halalkalibacillus</taxon>
    </lineage>
</organism>
<keyword evidence="2" id="KW-0813">Transport</keyword>
<dbReference type="PROSITE" id="PS00211">
    <property type="entry name" value="ABC_TRANSPORTER_1"/>
    <property type="match status" value="1"/>
</dbReference>
<dbReference type="RefSeq" id="WP_101331992.1">
    <property type="nucleotide sequence ID" value="NZ_PJNH01000003.1"/>
</dbReference>
<dbReference type="InterPro" id="IPR017871">
    <property type="entry name" value="ABC_transporter-like_CS"/>
</dbReference>
<dbReference type="SUPFAM" id="SSF52540">
    <property type="entry name" value="P-loop containing nucleoside triphosphate hydrolases"/>
    <property type="match status" value="1"/>
</dbReference>
<dbReference type="PROSITE" id="PS50893">
    <property type="entry name" value="ABC_TRANSPORTER_2"/>
    <property type="match status" value="1"/>
</dbReference>
<dbReference type="InterPro" id="IPR050319">
    <property type="entry name" value="ABC_transp_ATP-bind"/>
</dbReference>
<dbReference type="OrthoDB" id="9802264at2"/>
<dbReference type="GO" id="GO:0015833">
    <property type="term" value="P:peptide transport"/>
    <property type="evidence" value="ECO:0007669"/>
    <property type="project" value="InterPro"/>
</dbReference>
<dbReference type="NCBIfam" id="TIGR01727">
    <property type="entry name" value="oligo_HPY"/>
    <property type="match status" value="1"/>
</dbReference>
<evidence type="ECO:0000256" key="3">
    <source>
        <dbReference type="ARBA" id="ARBA00022741"/>
    </source>
</evidence>
<dbReference type="Proteomes" id="UP000243524">
    <property type="component" value="Unassembled WGS sequence"/>
</dbReference>
<sequence length="325" mass="36759">MSETTQPILKLEQLNKHFPIRGGILKRVQNHVYAVNDISIEVETGDSVGIVGESGCGKSTLGRTILGLEEATKGKVYFKNHDITNIKEKSFKKFKKDMQMIFQDPFASLDPRQRIGDTLEEPFVIHTDLSKKERQERVVGLLNEVGLNASHYYNYPHQFSGGQRQRIGIARAIALNPELIVCDEAVSALDVSVQAQVLKLLQTIQDKYELTYLFISHDLGVVRHFCNKILVMYLGHMVEWAPIDELYENPTHPYTEALLNAIPRPIPGRKQEKIKLTGDLPSPSDPPKGCPFHTRCPIATEVCSEQKPEWVEISPDHFVACHHRT</sequence>
<dbReference type="GO" id="GO:0005524">
    <property type="term" value="F:ATP binding"/>
    <property type="evidence" value="ECO:0007669"/>
    <property type="project" value="UniProtKB-KW"/>
</dbReference>
<proteinExistence type="inferred from homology"/>
<gene>
    <name evidence="6" type="ORF">CEY16_10590</name>
</gene>
<evidence type="ECO:0000313" key="7">
    <source>
        <dbReference type="Proteomes" id="UP000243524"/>
    </source>
</evidence>
<dbReference type="PANTHER" id="PTHR43776">
    <property type="entry name" value="TRANSPORT ATP-BINDING PROTEIN"/>
    <property type="match status" value="1"/>
</dbReference>
<dbReference type="GO" id="GO:0055085">
    <property type="term" value="P:transmembrane transport"/>
    <property type="evidence" value="ECO:0007669"/>
    <property type="project" value="UniProtKB-ARBA"/>
</dbReference>
<evidence type="ECO:0000256" key="4">
    <source>
        <dbReference type="ARBA" id="ARBA00022840"/>
    </source>
</evidence>
<dbReference type="Pfam" id="PF08352">
    <property type="entry name" value="oligo_HPY"/>
    <property type="match status" value="1"/>
</dbReference>
<dbReference type="Pfam" id="PF00005">
    <property type="entry name" value="ABC_tran"/>
    <property type="match status" value="1"/>
</dbReference>
<evidence type="ECO:0000313" key="6">
    <source>
        <dbReference type="EMBL" id="PKR77180.1"/>
    </source>
</evidence>
<dbReference type="CDD" id="cd03257">
    <property type="entry name" value="ABC_NikE_OppD_transporters"/>
    <property type="match status" value="1"/>
</dbReference>
<dbReference type="AlphaFoldDB" id="A0A2I0QSU4"/>
<dbReference type="Gene3D" id="3.40.50.300">
    <property type="entry name" value="P-loop containing nucleotide triphosphate hydrolases"/>
    <property type="match status" value="1"/>
</dbReference>
<protein>
    <submittedName>
        <fullName evidence="6">Peptide ABC transporter substrate-binding protein</fullName>
    </submittedName>
</protein>
<evidence type="ECO:0000259" key="5">
    <source>
        <dbReference type="PROSITE" id="PS50893"/>
    </source>
</evidence>
<dbReference type="PANTHER" id="PTHR43776:SF8">
    <property type="entry name" value="ABC TRANSPORTER, ATP-BINDING PROTEIN"/>
    <property type="match status" value="1"/>
</dbReference>
<dbReference type="InterPro" id="IPR003439">
    <property type="entry name" value="ABC_transporter-like_ATP-bd"/>
</dbReference>
<reference evidence="6 7" key="1">
    <citation type="submission" date="2017-06" db="EMBL/GenBank/DDBJ databases">
        <title>the draft geome sequence of Illustriluteabacillus marina B3227.</title>
        <authorList>
            <person name="He R.-H."/>
            <person name="Du Z.-J."/>
        </authorList>
    </citation>
    <scope>NUCLEOTIDE SEQUENCE [LARGE SCALE GENOMIC DNA]</scope>
    <source>
        <strain evidence="6 7">B3227</strain>
    </source>
</reference>
<dbReference type="FunFam" id="3.40.50.300:FF:000016">
    <property type="entry name" value="Oligopeptide ABC transporter ATP-binding component"/>
    <property type="match status" value="1"/>
</dbReference>
<dbReference type="InterPro" id="IPR013563">
    <property type="entry name" value="Oligopep_ABC_C"/>
</dbReference>
<dbReference type="SMART" id="SM00382">
    <property type="entry name" value="AAA"/>
    <property type="match status" value="1"/>
</dbReference>
<keyword evidence="3" id="KW-0547">Nucleotide-binding</keyword>
<dbReference type="InterPro" id="IPR003593">
    <property type="entry name" value="AAA+_ATPase"/>
</dbReference>
<dbReference type="GO" id="GO:0016887">
    <property type="term" value="F:ATP hydrolysis activity"/>
    <property type="evidence" value="ECO:0007669"/>
    <property type="project" value="InterPro"/>
</dbReference>
<keyword evidence="7" id="KW-1185">Reference proteome</keyword>
<accession>A0A2I0QSU4</accession>
<dbReference type="NCBIfam" id="NF008453">
    <property type="entry name" value="PRK11308.1"/>
    <property type="match status" value="1"/>
</dbReference>
<comment type="similarity">
    <text evidence="1">Belongs to the ABC transporter superfamily.</text>
</comment>
<comment type="caution">
    <text evidence="6">The sequence shown here is derived from an EMBL/GenBank/DDBJ whole genome shotgun (WGS) entry which is preliminary data.</text>
</comment>
<keyword evidence="4" id="KW-0067">ATP-binding</keyword>